<evidence type="ECO:0000256" key="7">
    <source>
        <dbReference type="ARBA" id="ARBA00023163"/>
    </source>
</evidence>
<gene>
    <name evidence="11" type="ORF">EYB31_12875</name>
</gene>
<dbReference type="RefSeq" id="WP_131013742.1">
    <property type="nucleotide sequence ID" value="NZ_SIRE01000008.1"/>
</dbReference>
<keyword evidence="2" id="KW-0963">Cytoplasm</keyword>
<dbReference type="PROSITE" id="PS00041">
    <property type="entry name" value="HTH_ARAC_FAMILY_1"/>
    <property type="match status" value="1"/>
</dbReference>
<dbReference type="GO" id="GO:0043565">
    <property type="term" value="F:sequence-specific DNA binding"/>
    <property type="evidence" value="ECO:0007669"/>
    <property type="project" value="InterPro"/>
</dbReference>
<dbReference type="GO" id="GO:0005737">
    <property type="term" value="C:cytoplasm"/>
    <property type="evidence" value="ECO:0007669"/>
    <property type="project" value="UniProtKB-SubCell"/>
</dbReference>
<dbReference type="AlphaFoldDB" id="A0A4Q9DSP3"/>
<dbReference type="SUPFAM" id="SSF46689">
    <property type="entry name" value="Homeodomain-like"/>
    <property type="match status" value="2"/>
</dbReference>
<reference evidence="11 12" key="1">
    <citation type="submission" date="2019-02" db="EMBL/GenBank/DDBJ databases">
        <title>Paenibacillus sp. nov., isolated from surface-sterilized tissue of Thalictrum simplex L.</title>
        <authorList>
            <person name="Tuo L."/>
        </authorList>
    </citation>
    <scope>NUCLEOTIDE SEQUENCE [LARGE SCALE GENOMIC DNA]</scope>
    <source>
        <strain evidence="11 12">N2SHLJ1</strain>
    </source>
</reference>
<dbReference type="OrthoDB" id="2563880at2"/>
<feature type="domain" description="Response regulatory" evidence="10">
    <location>
        <begin position="3"/>
        <end position="120"/>
    </location>
</feature>
<evidence type="ECO:0000313" key="12">
    <source>
        <dbReference type="Proteomes" id="UP000293142"/>
    </source>
</evidence>
<accession>A0A4Q9DSP3</accession>
<keyword evidence="12" id="KW-1185">Reference proteome</keyword>
<keyword evidence="7" id="KW-0804">Transcription</keyword>
<dbReference type="SMART" id="SM00448">
    <property type="entry name" value="REC"/>
    <property type="match status" value="1"/>
</dbReference>
<dbReference type="Pfam" id="PF00072">
    <property type="entry name" value="Response_reg"/>
    <property type="match status" value="1"/>
</dbReference>
<dbReference type="PANTHER" id="PTHR42713">
    <property type="entry name" value="HISTIDINE KINASE-RELATED"/>
    <property type="match status" value="1"/>
</dbReference>
<dbReference type="Gene3D" id="3.40.50.2300">
    <property type="match status" value="1"/>
</dbReference>
<comment type="caution">
    <text evidence="11">The sequence shown here is derived from an EMBL/GenBank/DDBJ whole genome shotgun (WGS) entry which is preliminary data.</text>
</comment>
<dbReference type="InterPro" id="IPR051552">
    <property type="entry name" value="HptR"/>
</dbReference>
<evidence type="ECO:0000259" key="9">
    <source>
        <dbReference type="PROSITE" id="PS01124"/>
    </source>
</evidence>
<dbReference type="GO" id="GO:0000160">
    <property type="term" value="P:phosphorelay signal transduction system"/>
    <property type="evidence" value="ECO:0007669"/>
    <property type="project" value="UniProtKB-KW"/>
</dbReference>
<evidence type="ECO:0000313" key="11">
    <source>
        <dbReference type="EMBL" id="TBL79106.1"/>
    </source>
</evidence>
<evidence type="ECO:0000256" key="4">
    <source>
        <dbReference type="ARBA" id="ARBA00023012"/>
    </source>
</evidence>
<dbReference type="CDD" id="cd17536">
    <property type="entry name" value="REC_YesN-like"/>
    <property type="match status" value="1"/>
</dbReference>
<comment type="subcellular location">
    <subcellularLocation>
        <location evidence="1">Cytoplasm</location>
    </subcellularLocation>
</comment>
<keyword evidence="3 8" id="KW-0597">Phosphoprotein</keyword>
<evidence type="ECO:0000256" key="1">
    <source>
        <dbReference type="ARBA" id="ARBA00004496"/>
    </source>
</evidence>
<dbReference type="PROSITE" id="PS50110">
    <property type="entry name" value="RESPONSE_REGULATORY"/>
    <property type="match status" value="1"/>
</dbReference>
<protein>
    <submittedName>
        <fullName evidence="11">Response regulator</fullName>
    </submittedName>
</protein>
<evidence type="ECO:0000256" key="3">
    <source>
        <dbReference type="ARBA" id="ARBA00022553"/>
    </source>
</evidence>
<dbReference type="InterPro" id="IPR018062">
    <property type="entry name" value="HTH_AraC-typ_CS"/>
</dbReference>
<dbReference type="Pfam" id="PF12833">
    <property type="entry name" value="HTH_18"/>
    <property type="match status" value="1"/>
</dbReference>
<dbReference type="SUPFAM" id="SSF52172">
    <property type="entry name" value="CheY-like"/>
    <property type="match status" value="1"/>
</dbReference>
<dbReference type="EMBL" id="SIRE01000008">
    <property type="protein sequence ID" value="TBL79106.1"/>
    <property type="molecule type" value="Genomic_DNA"/>
</dbReference>
<dbReference type="InterPro" id="IPR009057">
    <property type="entry name" value="Homeodomain-like_sf"/>
</dbReference>
<keyword evidence="6" id="KW-0238">DNA-binding</keyword>
<sequence>MYSILIIDDEEWIRQGILSKVRKSGFPFTEIAEAANAEEGFSIIKTLQPDIVVCDIRMEEMDGLELIEKVHRMYPEIKTIIISGYSEFQYVTKALKLGVADYLLKPIDKYALYQAFTKCMEAIEQEKQAKIRIEKLELVGSSLEMKQKMDKFLQKEDLDPREIFSAYNDRSSFQSVSLFVDPGTNEEDIILNHFLDSQGSLQLNRNMVCYKNTPHEFTILICVPEPHMVNEYENYIVHYIERLQTDLHKNGVYRYTFGISGFHQRIDTCIFAASYCLKHRVLLEDNQVIRYTDTMSFQQTYKLASHVPAFLKHHLETQNIKGITDIISDIYQEISVAAISYKSVQNLYTHLLMVAAEDFNVNLETQYPRYPLEAYFYSSLRELLDSITELYLKIVNVSKGRSEYSTQRLIMRVKEYIDTHYAEEIKLEDIAELEHYNSSYLSLAFKETMNINFQDYLLNVRLGNAKKMLLSGQYKIKDIAVMSGFKNPHYFSAVFKKAEGFTPKDFVKEHGEGLL</sequence>
<dbReference type="GO" id="GO:0003700">
    <property type="term" value="F:DNA-binding transcription factor activity"/>
    <property type="evidence" value="ECO:0007669"/>
    <property type="project" value="InterPro"/>
</dbReference>
<keyword evidence="5" id="KW-0805">Transcription regulation</keyword>
<keyword evidence="4" id="KW-0902">Two-component regulatory system</keyword>
<dbReference type="PANTHER" id="PTHR42713:SF3">
    <property type="entry name" value="TRANSCRIPTIONAL REGULATORY PROTEIN HPTR"/>
    <property type="match status" value="1"/>
</dbReference>
<feature type="domain" description="HTH araC/xylS-type" evidence="9">
    <location>
        <begin position="411"/>
        <end position="509"/>
    </location>
</feature>
<dbReference type="Proteomes" id="UP000293142">
    <property type="component" value="Unassembled WGS sequence"/>
</dbReference>
<dbReference type="InterPro" id="IPR011006">
    <property type="entry name" value="CheY-like_superfamily"/>
</dbReference>
<dbReference type="SMART" id="SM00342">
    <property type="entry name" value="HTH_ARAC"/>
    <property type="match status" value="1"/>
</dbReference>
<dbReference type="InterPro" id="IPR001789">
    <property type="entry name" value="Sig_transdc_resp-reg_receiver"/>
</dbReference>
<proteinExistence type="predicted"/>
<evidence type="ECO:0000256" key="6">
    <source>
        <dbReference type="ARBA" id="ARBA00023125"/>
    </source>
</evidence>
<evidence type="ECO:0000256" key="5">
    <source>
        <dbReference type="ARBA" id="ARBA00023015"/>
    </source>
</evidence>
<dbReference type="PROSITE" id="PS01124">
    <property type="entry name" value="HTH_ARAC_FAMILY_2"/>
    <property type="match status" value="1"/>
</dbReference>
<dbReference type="Gene3D" id="1.10.10.60">
    <property type="entry name" value="Homeodomain-like"/>
    <property type="match status" value="2"/>
</dbReference>
<evidence type="ECO:0000256" key="8">
    <source>
        <dbReference type="PROSITE-ProRule" id="PRU00169"/>
    </source>
</evidence>
<feature type="modified residue" description="4-aspartylphosphate" evidence="8">
    <location>
        <position position="55"/>
    </location>
</feature>
<name>A0A4Q9DSP3_9BACL</name>
<organism evidence="11 12">
    <name type="scientific">Paenibacillus thalictri</name>
    <dbReference type="NCBI Taxonomy" id="2527873"/>
    <lineage>
        <taxon>Bacteria</taxon>
        <taxon>Bacillati</taxon>
        <taxon>Bacillota</taxon>
        <taxon>Bacilli</taxon>
        <taxon>Bacillales</taxon>
        <taxon>Paenibacillaceae</taxon>
        <taxon>Paenibacillus</taxon>
    </lineage>
</organism>
<evidence type="ECO:0000259" key="10">
    <source>
        <dbReference type="PROSITE" id="PS50110"/>
    </source>
</evidence>
<evidence type="ECO:0000256" key="2">
    <source>
        <dbReference type="ARBA" id="ARBA00022490"/>
    </source>
</evidence>
<dbReference type="InterPro" id="IPR018060">
    <property type="entry name" value="HTH_AraC"/>
</dbReference>